<organism evidence="16 17">
    <name type="scientific">Advenella kashmirensis W13003</name>
    <dbReference type="NCBI Taxonomy" id="1424334"/>
    <lineage>
        <taxon>Bacteria</taxon>
        <taxon>Pseudomonadati</taxon>
        <taxon>Pseudomonadota</taxon>
        <taxon>Betaproteobacteria</taxon>
        <taxon>Burkholderiales</taxon>
        <taxon>Alcaligenaceae</taxon>
    </lineage>
</organism>
<dbReference type="PANTHER" id="PTHR43884">
    <property type="entry name" value="ACYL-COA DEHYDROGENASE"/>
    <property type="match status" value="1"/>
</dbReference>
<dbReference type="EMBL" id="AYXT01000001">
    <property type="protein sequence ID" value="ETF03759.1"/>
    <property type="molecule type" value="Genomic_DNA"/>
</dbReference>
<keyword evidence="17" id="KW-1185">Reference proteome</keyword>
<protein>
    <recommendedName>
        <fullName evidence="10">3-sulfinopropanoyl-CoA desulfinase</fullName>
        <ecNumber evidence="8">1.3.8.10</ecNumber>
        <ecNumber evidence="9">3.13.1.4</ecNumber>
    </recommendedName>
    <alternativeName>
        <fullName evidence="12">3-sulfinopropionyl coenzyme A desulfinase</fullName>
    </alternativeName>
    <alternativeName>
        <fullName evidence="11">Cyclohex-1-ene-1-carbonyl-CoA dehydrogenase</fullName>
    </alternativeName>
</protein>
<evidence type="ECO:0000259" key="14">
    <source>
        <dbReference type="Pfam" id="PF02770"/>
    </source>
</evidence>
<dbReference type="RefSeq" id="WP_024003194.1">
    <property type="nucleotide sequence ID" value="NZ_KI650979.1"/>
</dbReference>
<keyword evidence="4" id="KW-0378">Hydrolase</keyword>
<dbReference type="EC" id="1.3.8.10" evidence="8"/>
<evidence type="ECO:0000256" key="3">
    <source>
        <dbReference type="ARBA" id="ARBA00022630"/>
    </source>
</evidence>
<keyword evidence="6" id="KW-0560">Oxidoreductase</keyword>
<evidence type="ECO:0000256" key="7">
    <source>
        <dbReference type="ARBA" id="ARBA00052938"/>
    </source>
</evidence>
<dbReference type="eggNOG" id="COG1960">
    <property type="taxonomic scope" value="Bacteria"/>
</dbReference>
<dbReference type="PROSITE" id="PS00072">
    <property type="entry name" value="ACYL_COA_DH_1"/>
    <property type="match status" value="1"/>
</dbReference>
<dbReference type="InterPro" id="IPR009075">
    <property type="entry name" value="AcylCo_DH/oxidase_C"/>
</dbReference>
<evidence type="ECO:0000256" key="12">
    <source>
        <dbReference type="ARBA" id="ARBA00075603"/>
    </source>
</evidence>
<evidence type="ECO:0000256" key="9">
    <source>
        <dbReference type="ARBA" id="ARBA00066461"/>
    </source>
</evidence>
<keyword evidence="5" id="KW-0274">FAD</keyword>
<feature type="domain" description="Acyl-CoA oxidase/dehydrogenase middle" evidence="14">
    <location>
        <begin position="119"/>
        <end position="215"/>
    </location>
</feature>
<evidence type="ECO:0000256" key="11">
    <source>
        <dbReference type="ARBA" id="ARBA00072305"/>
    </source>
</evidence>
<evidence type="ECO:0000259" key="15">
    <source>
        <dbReference type="Pfam" id="PF02771"/>
    </source>
</evidence>
<dbReference type="InterPro" id="IPR037069">
    <property type="entry name" value="AcylCoA_DH/ox_N_sf"/>
</dbReference>
<name>V8QXK3_9BURK</name>
<gene>
    <name evidence="16" type="ORF">W822_00610</name>
</gene>
<dbReference type="PROSITE" id="PS00073">
    <property type="entry name" value="ACYL_COA_DH_2"/>
    <property type="match status" value="1"/>
</dbReference>
<dbReference type="OrthoDB" id="7807987at2"/>
<dbReference type="SUPFAM" id="SSF47203">
    <property type="entry name" value="Acyl-CoA dehydrogenase C-terminal domain-like"/>
    <property type="match status" value="1"/>
</dbReference>
<dbReference type="InterPro" id="IPR006091">
    <property type="entry name" value="Acyl-CoA_Oxase/DH_mid-dom"/>
</dbReference>
<dbReference type="STRING" id="1424334.W822_00610"/>
<evidence type="ECO:0000256" key="1">
    <source>
        <dbReference type="ARBA" id="ARBA00001974"/>
    </source>
</evidence>
<dbReference type="Proteomes" id="UP000018733">
    <property type="component" value="Unassembled WGS sequence"/>
</dbReference>
<dbReference type="PANTHER" id="PTHR43884:SF12">
    <property type="entry name" value="ISOVALERYL-COA DEHYDROGENASE, MITOCHONDRIAL-RELATED"/>
    <property type="match status" value="1"/>
</dbReference>
<dbReference type="PATRIC" id="fig|1424334.3.peg.127"/>
<accession>V8QXK3</accession>
<dbReference type="Gene3D" id="1.20.140.10">
    <property type="entry name" value="Butyryl-CoA Dehydrogenase, subunit A, domain 3"/>
    <property type="match status" value="1"/>
</dbReference>
<dbReference type="Pfam" id="PF02770">
    <property type="entry name" value="Acyl-CoA_dh_M"/>
    <property type="match status" value="1"/>
</dbReference>
<dbReference type="InterPro" id="IPR036250">
    <property type="entry name" value="AcylCo_DH-like_C"/>
</dbReference>
<dbReference type="GO" id="GO:0003995">
    <property type="term" value="F:acyl-CoA dehydrogenase activity"/>
    <property type="evidence" value="ECO:0007669"/>
    <property type="project" value="InterPro"/>
</dbReference>
<keyword evidence="3" id="KW-0285">Flavoprotein</keyword>
<dbReference type="Gene3D" id="1.10.540.10">
    <property type="entry name" value="Acyl-CoA dehydrogenase/oxidase, N-terminal domain"/>
    <property type="match status" value="1"/>
</dbReference>
<dbReference type="InterPro" id="IPR013786">
    <property type="entry name" value="AcylCoA_DH/ox_N"/>
</dbReference>
<dbReference type="GO" id="GO:0050660">
    <property type="term" value="F:flavin adenine dinucleotide binding"/>
    <property type="evidence" value="ECO:0007669"/>
    <property type="project" value="InterPro"/>
</dbReference>
<dbReference type="InterPro" id="IPR006089">
    <property type="entry name" value="Acyl-CoA_DH_CS"/>
</dbReference>
<proteinExistence type="inferred from homology"/>
<comment type="similarity">
    <text evidence="2">Belongs to the acyl-CoA dehydrogenase family.</text>
</comment>
<feature type="domain" description="Acyl-CoA dehydrogenase/oxidase C-terminal" evidence="13">
    <location>
        <begin position="227"/>
        <end position="378"/>
    </location>
</feature>
<dbReference type="HOGENOM" id="CLU_018204_0_2_4"/>
<evidence type="ECO:0000256" key="4">
    <source>
        <dbReference type="ARBA" id="ARBA00022801"/>
    </source>
</evidence>
<dbReference type="SUPFAM" id="SSF56645">
    <property type="entry name" value="Acyl-CoA dehydrogenase NM domain-like"/>
    <property type="match status" value="1"/>
</dbReference>
<evidence type="ECO:0000256" key="10">
    <source>
        <dbReference type="ARBA" id="ARBA00068311"/>
    </source>
</evidence>
<reference evidence="16 17" key="1">
    <citation type="journal article" date="2014" name="Genome Announc.">
        <title>Draft Genome Sequence of Advenella kashmirensis Strain W13003, a Polycyclic Aromatic Hydrocarbon-Degrading Bacterium.</title>
        <authorList>
            <person name="Wang X."/>
            <person name="Jin D."/>
            <person name="Zhou L."/>
            <person name="Wu L."/>
            <person name="An W."/>
            <person name="Zhao L."/>
        </authorList>
    </citation>
    <scope>NUCLEOTIDE SEQUENCE [LARGE SCALE GENOMIC DNA]</scope>
    <source>
        <strain evidence="16 17">W13003</strain>
    </source>
</reference>
<dbReference type="FunFam" id="2.40.110.10:FF:000001">
    <property type="entry name" value="Acyl-CoA dehydrogenase, mitochondrial"/>
    <property type="match status" value="1"/>
</dbReference>
<dbReference type="FunFam" id="1.20.140.10:FF:000004">
    <property type="entry name" value="Acyl-CoA dehydrogenase FadE25"/>
    <property type="match status" value="1"/>
</dbReference>
<dbReference type="PIRSF" id="PIRSF016578">
    <property type="entry name" value="HsaA"/>
    <property type="match status" value="1"/>
</dbReference>
<feature type="domain" description="Acyl-CoA dehydrogenase/oxidase N-terminal" evidence="15">
    <location>
        <begin position="4"/>
        <end position="114"/>
    </location>
</feature>
<sequence length="380" mass="41608">MHLTEEEVAFQDSVRRMAETHVAPIAAEIDENDRFPEELVPIYGDMGLLQLWVPEEYGGPGANLTMVCLAREEIAKHSETCALLAGLNSMFALPLIHFGTQEQKDRMLPLLAKGRTLTAIALSEPDAGSDVSAMRTRAVRDGDHYVLNGQKQWCSFGSVADYIMIFAKTDDGGGVSNISPFMVDVKNTPGVTFGRNERKMGMKGSINVPIFLENVRVPVENMLGEEGKGFRAAMRALDLNRPAIAAASLGLAEGAMKLAVDYARQRKQFGKAIAEFQGIQFMLADMAMQIEAARGLVYTCARAGDKGDFEQLSMLASMAKCFASDMAMKVTTDAVQILGGYGYVKDYPAERMMRDAKLNQIFEGTNQIQRLIIARNLLAA</sequence>
<dbReference type="Pfam" id="PF00441">
    <property type="entry name" value="Acyl-CoA_dh_1"/>
    <property type="match status" value="1"/>
</dbReference>
<evidence type="ECO:0000313" key="17">
    <source>
        <dbReference type="Proteomes" id="UP000018733"/>
    </source>
</evidence>
<dbReference type="Gene3D" id="2.40.110.10">
    <property type="entry name" value="Butyryl-CoA Dehydrogenase, subunit A, domain 2"/>
    <property type="match status" value="1"/>
</dbReference>
<evidence type="ECO:0000259" key="13">
    <source>
        <dbReference type="Pfam" id="PF00441"/>
    </source>
</evidence>
<dbReference type="InterPro" id="IPR046373">
    <property type="entry name" value="Acyl-CoA_Oxase/DH_mid-dom_sf"/>
</dbReference>
<comment type="caution">
    <text evidence="16">The sequence shown here is derived from an EMBL/GenBank/DDBJ whole genome shotgun (WGS) entry which is preliminary data.</text>
</comment>
<dbReference type="GO" id="GO:0016787">
    <property type="term" value="F:hydrolase activity"/>
    <property type="evidence" value="ECO:0007669"/>
    <property type="project" value="UniProtKB-KW"/>
</dbReference>
<dbReference type="AlphaFoldDB" id="V8QXK3"/>
<evidence type="ECO:0000256" key="6">
    <source>
        <dbReference type="ARBA" id="ARBA00023002"/>
    </source>
</evidence>
<comment type="cofactor">
    <cofactor evidence="1">
        <name>FAD</name>
        <dbReference type="ChEBI" id="CHEBI:57692"/>
    </cofactor>
</comment>
<evidence type="ECO:0000256" key="8">
    <source>
        <dbReference type="ARBA" id="ARBA00066362"/>
    </source>
</evidence>
<dbReference type="FunFam" id="1.10.540.10:FF:000026">
    <property type="entry name" value="Acyl-CoA dehydrogenase medium chain"/>
    <property type="match status" value="1"/>
</dbReference>
<evidence type="ECO:0000313" key="16">
    <source>
        <dbReference type="EMBL" id="ETF03759.1"/>
    </source>
</evidence>
<evidence type="ECO:0000256" key="5">
    <source>
        <dbReference type="ARBA" id="ARBA00022827"/>
    </source>
</evidence>
<comment type="catalytic activity">
    <reaction evidence="7">
        <text>3-sulfinopropanoyl-CoA + H2O = propanoyl-CoA + sulfite + H(+)</text>
        <dbReference type="Rhea" id="RHEA:41624"/>
        <dbReference type="ChEBI" id="CHEBI:15377"/>
        <dbReference type="ChEBI" id="CHEBI:15378"/>
        <dbReference type="ChEBI" id="CHEBI:17359"/>
        <dbReference type="ChEBI" id="CHEBI:57392"/>
        <dbReference type="ChEBI" id="CHEBI:78349"/>
        <dbReference type="EC" id="3.13.1.4"/>
    </reaction>
    <physiologicalReaction direction="left-to-right" evidence="7">
        <dbReference type="Rhea" id="RHEA:41625"/>
    </physiologicalReaction>
</comment>
<dbReference type="Pfam" id="PF02771">
    <property type="entry name" value="Acyl-CoA_dh_N"/>
    <property type="match status" value="1"/>
</dbReference>
<dbReference type="EC" id="3.13.1.4" evidence="9"/>
<evidence type="ECO:0000256" key="2">
    <source>
        <dbReference type="ARBA" id="ARBA00009347"/>
    </source>
</evidence>
<dbReference type="InterPro" id="IPR009100">
    <property type="entry name" value="AcylCoA_DH/oxidase_NM_dom_sf"/>
</dbReference>